<keyword evidence="2" id="KW-0675">Receptor</keyword>
<dbReference type="EMBL" id="LCLS01000001">
    <property type="protein sequence ID" value="KKU22511.1"/>
    <property type="molecule type" value="Genomic_DNA"/>
</dbReference>
<sequence>MDDLKKPLIPFYLGLGPDNRGRMIDDILSWNSERLENVHDYIQWLFPLQDKSASNSSAPLLTKEEIDEFRNNPLLRAKILESFNKLMEFYGFVCRKEKDILVMARSNKFTEQSRNWLTKHNHNFLRITRILKCLMLLGLEEYARIFMTSLEKVYNDYQQIIGEETISYWRKAL</sequence>
<organism evidence="2 3">
    <name type="scientific">Candidatus Nomurabacteria bacterium GW2011_GWA1_46_11</name>
    <dbReference type="NCBI Taxonomy" id="1618732"/>
    <lineage>
        <taxon>Bacteria</taxon>
        <taxon>Candidatus Nomuraibacteriota</taxon>
    </lineage>
</organism>
<gene>
    <name evidence="2" type="ORF">UX31_C0001G0029</name>
</gene>
<dbReference type="GO" id="GO:0016020">
    <property type="term" value="C:membrane"/>
    <property type="evidence" value="ECO:0007669"/>
    <property type="project" value="InterPro"/>
</dbReference>
<evidence type="ECO:0000259" key="1">
    <source>
        <dbReference type="Pfam" id="PF04664"/>
    </source>
</evidence>
<dbReference type="Pfam" id="PF04664">
    <property type="entry name" value="OGFr_N"/>
    <property type="match status" value="1"/>
</dbReference>
<dbReference type="PANTHER" id="PTHR14015">
    <property type="entry name" value="OPIOID GROWTH FACTOR RECEPTOR OGFR ZETA-TYPE OPIOID RECEPTOR"/>
    <property type="match status" value="1"/>
</dbReference>
<dbReference type="InterPro" id="IPR006757">
    <property type="entry name" value="OGF_rcpt"/>
</dbReference>
<dbReference type="PATRIC" id="fig|1618732.3.peg.31"/>
<proteinExistence type="predicted"/>
<feature type="domain" description="Opioid growth factor receptor (OGFr) conserved" evidence="1">
    <location>
        <begin position="22"/>
        <end position="169"/>
    </location>
</feature>
<evidence type="ECO:0000313" key="2">
    <source>
        <dbReference type="EMBL" id="KKU22511.1"/>
    </source>
</evidence>
<dbReference type="Proteomes" id="UP000034107">
    <property type="component" value="Unassembled WGS sequence"/>
</dbReference>
<dbReference type="AlphaFoldDB" id="A0A0G1NQ11"/>
<accession>A0A0G1NQ11</accession>
<comment type="caution">
    <text evidence="2">The sequence shown here is derived from an EMBL/GenBank/DDBJ whole genome shotgun (WGS) entry which is preliminary data.</text>
</comment>
<evidence type="ECO:0000313" key="3">
    <source>
        <dbReference type="Proteomes" id="UP000034107"/>
    </source>
</evidence>
<name>A0A0G1NQ11_9BACT</name>
<dbReference type="InterPro" id="IPR039574">
    <property type="entry name" value="OGFr"/>
</dbReference>
<dbReference type="PANTHER" id="PTHR14015:SF2">
    <property type="entry name" value="OPIOID GROWTH FACTOR RECEPTOR (OGFR) CONSERVED DOMAIN-CONTAINING PROTEIN"/>
    <property type="match status" value="1"/>
</dbReference>
<reference evidence="2 3" key="1">
    <citation type="journal article" date="2015" name="Nature">
        <title>rRNA introns, odd ribosomes, and small enigmatic genomes across a large radiation of phyla.</title>
        <authorList>
            <person name="Brown C.T."/>
            <person name="Hug L.A."/>
            <person name="Thomas B.C."/>
            <person name="Sharon I."/>
            <person name="Castelle C.J."/>
            <person name="Singh A."/>
            <person name="Wilkins M.J."/>
            <person name="Williams K.H."/>
            <person name="Banfield J.F."/>
        </authorList>
    </citation>
    <scope>NUCLEOTIDE SEQUENCE [LARGE SCALE GENOMIC DNA]</scope>
</reference>
<protein>
    <submittedName>
        <fullName evidence="2">Opioid growth factor receptor (OGFr) conserved region</fullName>
    </submittedName>
</protein>
<dbReference type="GO" id="GO:0140625">
    <property type="term" value="F:opioid growth factor receptor activity"/>
    <property type="evidence" value="ECO:0007669"/>
    <property type="project" value="InterPro"/>
</dbReference>